<dbReference type="SUPFAM" id="SSF46785">
    <property type="entry name" value="Winged helix' DNA-binding domain"/>
    <property type="match status" value="1"/>
</dbReference>
<gene>
    <name evidence="2" type="ORF">ABIF63_003366</name>
</gene>
<feature type="compositionally biased region" description="Pro residues" evidence="1">
    <location>
        <begin position="295"/>
        <end position="306"/>
    </location>
</feature>
<dbReference type="InterPro" id="IPR036390">
    <property type="entry name" value="WH_DNA-bd_sf"/>
</dbReference>
<accession>A0ABV2RSH4</accession>
<dbReference type="RefSeq" id="WP_248889634.1">
    <property type="nucleotide sequence ID" value="NZ_JBEPTQ010000002.1"/>
</dbReference>
<protein>
    <submittedName>
        <fullName evidence="2">Uncharacterized protein</fullName>
    </submittedName>
</protein>
<proteinExistence type="predicted"/>
<evidence type="ECO:0000313" key="3">
    <source>
        <dbReference type="Proteomes" id="UP001549291"/>
    </source>
</evidence>
<reference evidence="2 3" key="1">
    <citation type="submission" date="2024-06" db="EMBL/GenBank/DDBJ databases">
        <title>Genomic Encyclopedia of Type Strains, Phase V (KMG-V): Genome sequencing to study the core and pangenomes of soil and plant-associated prokaryotes.</title>
        <authorList>
            <person name="Whitman W."/>
        </authorList>
    </citation>
    <scope>NUCLEOTIDE SEQUENCE [LARGE SCALE GENOMIC DNA]</scope>
    <source>
        <strain evidence="2 3">USDA 160</strain>
    </source>
</reference>
<dbReference type="SUPFAM" id="SSF52540">
    <property type="entry name" value="P-loop containing nucleoside triphosphate hydrolases"/>
    <property type="match status" value="1"/>
</dbReference>
<dbReference type="Gene3D" id="3.40.50.300">
    <property type="entry name" value="P-loop containing nucleotide triphosphate hydrolases"/>
    <property type="match status" value="1"/>
</dbReference>
<organism evidence="2 3">
    <name type="scientific">Bradyrhizobium japonicum</name>
    <dbReference type="NCBI Taxonomy" id="375"/>
    <lineage>
        <taxon>Bacteria</taxon>
        <taxon>Pseudomonadati</taxon>
        <taxon>Pseudomonadota</taxon>
        <taxon>Alphaproteobacteria</taxon>
        <taxon>Hyphomicrobiales</taxon>
        <taxon>Nitrobacteraceae</taxon>
        <taxon>Bradyrhizobium</taxon>
    </lineage>
</organism>
<sequence length="306" mass="33336">MRLAAHVATGRPIGSIEVEKGTVIYAAGENPTDVQARWLGVTQEMWIDPETVDVHFINGVVKISENVANIEAEVVAKALQPTLVIVDTVAANFEGDDDNDNVQMGNYARLLRSITNLPGGPCVLALAHPTKRAADDDLIPKGGGAFLNEVDGNVALRRNGQVIAFEALGKFRGPSFEPVHFELVTVQHPKLRDTKGRAIPTVVARPVSDVGIVERERANERDEDALLKAIDQHPRKSRRDVGKLLGMSDSRVYRLAQKLEQQKLIRTERSGWTLTGAGERELNAMDSRGSGVNQPPLPPVRFPGAN</sequence>
<comment type="caution">
    <text evidence="2">The sequence shown here is derived from an EMBL/GenBank/DDBJ whole genome shotgun (WGS) entry which is preliminary data.</text>
</comment>
<evidence type="ECO:0000313" key="2">
    <source>
        <dbReference type="EMBL" id="MET4719260.1"/>
    </source>
</evidence>
<dbReference type="Pfam" id="PF13481">
    <property type="entry name" value="AAA_25"/>
    <property type="match status" value="1"/>
</dbReference>
<dbReference type="Proteomes" id="UP001549291">
    <property type="component" value="Unassembled WGS sequence"/>
</dbReference>
<name>A0ABV2RSH4_BRAJP</name>
<keyword evidence="3" id="KW-1185">Reference proteome</keyword>
<feature type="region of interest" description="Disordered" evidence="1">
    <location>
        <begin position="284"/>
        <end position="306"/>
    </location>
</feature>
<dbReference type="EMBL" id="JBEPTQ010000002">
    <property type="protein sequence ID" value="MET4719260.1"/>
    <property type="molecule type" value="Genomic_DNA"/>
</dbReference>
<evidence type="ECO:0000256" key="1">
    <source>
        <dbReference type="SAM" id="MobiDB-lite"/>
    </source>
</evidence>
<dbReference type="Gene3D" id="1.10.10.10">
    <property type="entry name" value="Winged helix-like DNA-binding domain superfamily/Winged helix DNA-binding domain"/>
    <property type="match status" value="1"/>
</dbReference>
<dbReference type="InterPro" id="IPR027417">
    <property type="entry name" value="P-loop_NTPase"/>
</dbReference>
<dbReference type="InterPro" id="IPR036388">
    <property type="entry name" value="WH-like_DNA-bd_sf"/>
</dbReference>